<dbReference type="PANTHER" id="PTHR10209:SF791">
    <property type="entry name" value="1-AMINOCYCLOPROPANE-1-CARBOXYLATE OXIDASE HOMOLOG 1"/>
    <property type="match status" value="1"/>
</dbReference>
<dbReference type="EMBL" id="CACTIH010009345">
    <property type="protein sequence ID" value="CAA3030022.1"/>
    <property type="molecule type" value="Genomic_DNA"/>
</dbReference>
<comment type="similarity">
    <text evidence="1">Belongs to the iron/ascorbate-dependent oxidoreductase family.</text>
</comment>
<dbReference type="Pfam" id="PF03171">
    <property type="entry name" value="2OG-FeII_Oxy"/>
    <property type="match status" value="1"/>
</dbReference>
<evidence type="ECO:0000256" key="1">
    <source>
        <dbReference type="ARBA" id="ARBA00008056"/>
    </source>
</evidence>
<keyword evidence="8" id="KW-1185">Reference proteome</keyword>
<protein>
    <submittedName>
        <fullName evidence="7">1-aminocyclopropane-1-carboxylate oxidase homolog</fullName>
    </submittedName>
</protein>
<dbReference type="InterPro" id="IPR026992">
    <property type="entry name" value="DIOX_N"/>
</dbReference>
<evidence type="ECO:0000256" key="2">
    <source>
        <dbReference type="ARBA" id="ARBA00022723"/>
    </source>
</evidence>
<dbReference type="Gene3D" id="2.60.120.330">
    <property type="entry name" value="B-lactam Antibiotic, Isopenicillin N Synthase, Chain"/>
    <property type="match status" value="2"/>
</dbReference>
<keyword evidence="2" id="KW-0479">Metal-binding</keyword>
<sequence length="335" mass="37871">MVFPNVEASSEHKYDRKSELKAFDDTNSGVKGLVDAGVTKVPQIFINPPEIDPHKTSEKAEFIFPVIDLDGITMNPNRHKEIVDKVRDASETWGFFQVINHGIPVCVFKEMINGTRRFHEQEIETKKQYYTRDLTRRVVYNSNYALYSSPAANWRDSFFCQMAPSPPKPEELPIECREIMMEYSKQVMELARSLLKLLSEGLGLESNHLINMDCAEGLGMICHYYPACPEPSWVDVPPTPGALVINIGDLLQLISNDKFKSAEHRVLASLVGPRISVAGFVSTGPYQTSKVYAPIKELSEDNPPKYRGTTVKEYTDYFRDKGLDGTSALLHFKLN</sequence>
<dbReference type="Proteomes" id="UP000594638">
    <property type="component" value="Unassembled WGS sequence"/>
</dbReference>
<dbReference type="InterPro" id="IPR044861">
    <property type="entry name" value="IPNS-like_FE2OG_OXY"/>
</dbReference>
<evidence type="ECO:0000259" key="5">
    <source>
        <dbReference type="Pfam" id="PF03171"/>
    </source>
</evidence>
<feature type="domain" description="Isopenicillin N synthase-like Fe(2+) 2OG dioxygenase" evidence="5">
    <location>
        <begin position="232"/>
        <end position="282"/>
    </location>
</feature>
<evidence type="ECO:0000256" key="4">
    <source>
        <dbReference type="ARBA" id="ARBA00023004"/>
    </source>
</evidence>
<dbReference type="Pfam" id="PF14226">
    <property type="entry name" value="DIOX_N"/>
    <property type="match status" value="1"/>
</dbReference>
<organism evidence="7 8">
    <name type="scientific">Olea europaea subsp. europaea</name>
    <dbReference type="NCBI Taxonomy" id="158383"/>
    <lineage>
        <taxon>Eukaryota</taxon>
        <taxon>Viridiplantae</taxon>
        <taxon>Streptophyta</taxon>
        <taxon>Embryophyta</taxon>
        <taxon>Tracheophyta</taxon>
        <taxon>Spermatophyta</taxon>
        <taxon>Magnoliopsida</taxon>
        <taxon>eudicotyledons</taxon>
        <taxon>Gunneridae</taxon>
        <taxon>Pentapetalae</taxon>
        <taxon>asterids</taxon>
        <taxon>lamiids</taxon>
        <taxon>Lamiales</taxon>
        <taxon>Oleaceae</taxon>
        <taxon>Oleeae</taxon>
        <taxon>Olea</taxon>
    </lineage>
</organism>
<evidence type="ECO:0000313" key="8">
    <source>
        <dbReference type="Proteomes" id="UP000594638"/>
    </source>
</evidence>
<dbReference type="InterPro" id="IPR027443">
    <property type="entry name" value="IPNS-like_sf"/>
</dbReference>
<comment type="caution">
    <text evidence="7">The sequence shown here is derived from an EMBL/GenBank/DDBJ whole genome shotgun (WGS) entry which is preliminary data.</text>
</comment>
<dbReference type="GO" id="GO:0016706">
    <property type="term" value="F:2-oxoglutarate-dependent dioxygenase activity"/>
    <property type="evidence" value="ECO:0007669"/>
    <property type="project" value="UniProtKB-ARBA"/>
</dbReference>
<keyword evidence="4" id="KW-0408">Iron</keyword>
<proteinExistence type="inferred from homology"/>
<accession>A0A8S0VG47</accession>
<dbReference type="PANTHER" id="PTHR10209">
    <property type="entry name" value="OXIDOREDUCTASE, 2OG-FE II OXYGENASE FAMILY PROTEIN"/>
    <property type="match status" value="1"/>
</dbReference>
<feature type="domain" description="Non-haem dioxygenase N-terminal" evidence="6">
    <location>
        <begin position="65"/>
        <end position="171"/>
    </location>
</feature>
<name>A0A8S0VG47_OLEEU</name>
<gene>
    <name evidence="7" type="ORF">OLEA9_A116593</name>
</gene>
<dbReference type="SUPFAM" id="SSF51197">
    <property type="entry name" value="Clavaminate synthase-like"/>
    <property type="match status" value="1"/>
</dbReference>
<dbReference type="Gramene" id="OE9A116593T3">
    <property type="protein sequence ID" value="OE9A116593C3"/>
    <property type="gene ID" value="OE9A116593"/>
</dbReference>
<dbReference type="AlphaFoldDB" id="A0A8S0VG47"/>
<reference evidence="7 8" key="1">
    <citation type="submission" date="2019-12" db="EMBL/GenBank/DDBJ databases">
        <authorList>
            <person name="Alioto T."/>
            <person name="Alioto T."/>
            <person name="Gomez Garrido J."/>
        </authorList>
    </citation>
    <scope>NUCLEOTIDE SEQUENCE [LARGE SCALE GENOMIC DNA]</scope>
</reference>
<keyword evidence="3" id="KW-0560">Oxidoreductase</keyword>
<evidence type="ECO:0000259" key="6">
    <source>
        <dbReference type="Pfam" id="PF14226"/>
    </source>
</evidence>
<dbReference type="OrthoDB" id="288590at2759"/>
<evidence type="ECO:0000256" key="3">
    <source>
        <dbReference type="ARBA" id="ARBA00023002"/>
    </source>
</evidence>
<dbReference type="GO" id="GO:0046872">
    <property type="term" value="F:metal ion binding"/>
    <property type="evidence" value="ECO:0007669"/>
    <property type="project" value="UniProtKB-KW"/>
</dbReference>
<evidence type="ECO:0000313" key="7">
    <source>
        <dbReference type="EMBL" id="CAA3030022.1"/>
    </source>
</evidence>